<dbReference type="Proteomes" id="UP000032582">
    <property type="component" value="Unassembled WGS sequence"/>
</dbReference>
<dbReference type="PATRIC" id="fig|582.24.peg.2683"/>
<reference evidence="1 2" key="1">
    <citation type="submission" date="2015-02" db="EMBL/GenBank/DDBJ databases">
        <title>Whole genome shotgun sequencing of cultured foodborne pathogen.</title>
        <authorList>
            <person name="Timme R."/>
            <person name="Allard M.W."/>
            <person name="Strain E."/>
            <person name="Evans P.S."/>
            <person name="Brown E."/>
        </authorList>
    </citation>
    <scope>NUCLEOTIDE SEQUENCE [LARGE SCALE GENOMIC DNA]</scope>
    <source>
        <strain evidence="1 2">GCSL-TSO-24</strain>
    </source>
</reference>
<evidence type="ECO:0000313" key="2">
    <source>
        <dbReference type="Proteomes" id="UP000032582"/>
    </source>
</evidence>
<gene>
    <name evidence="1" type="ORF">UA45_08610</name>
</gene>
<name>A0A0D8LAA1_MORMO</name>
<dbReference type="AlphaFoldDB" id="A0A0D8LAA1"/>
<organism evidence="1 2">
    <name type="scientific">Morganella morganii</name>
    <name type="common">Proteus morganii</name>
    <dbReference type="NCBI Taxonomy" id="582"/>
    <lineage>
        <taxon>Bacteria</taxon>
        <taxon>Pseudomonadati</taxon>
        <taxon>Pseudomonadota</taxon>
        <taxon>Gammaproteobacteria</taxon>
        <taxon>Enterobacterales</taxon>
        <taxon>Morganellaceae</taxon>
        <taxon>Morganella</taxon>
    </lineage>
</organism>
<accession>A0A0D8LAA1</accession>
<protein>
    <submittedName>
        <fullName evidence="1">Uncharacterized protein</fullName>
    </submittedName>
</protein>
<sequence length="143" mass="16058">MARSRDNAACYTLLLITVAVALTMSFTLSGSARSDRSALRKVCRRDRTRQSRPGLSAAVLIRGNLLIRSITRKSVMKKRARNGKKNDVLTGVKSHLNRIEMQMETLGDRMDVIRQEATQGALRVVRLPERYPAGLPPVWSPQR</sequence>
<comment type="caution">
    <text evidence="1">The sequence shown here is derived from an EMBL/GenBank/DDBJ whole genome shotgun (WGS) entry which is preliminary data.</text>
</comment>
<evidence type="ECO:0000313" key="1">
    <source>
        <dbReference type="EMBL" id="KJF78056.1"/>
    </source>
</evidence>
<proteinExistence type="predicted"/>
<dbReference type="EMBL" id="JZSH01000079">
    <property type="protein sequence ID" value="KJF78056.1"/>
    <property type="molecule type" value="Genomic_DNA"/>
</dbReference>